<comment type="caution">
    <text evidence="1">The sequence shown here is derived from an EMBL/GenBank/DDBJ whole genome shotgun (WGS) entry which is preliminary data.</text>
</comment>
<protein>
    <submittedName>
        <fullName evidence="1">Uncharacterized protein</fullName>
    </submittedName>
</protein>
<dbReference type="EMBL" id="JARYZI010000008">
    <property type="protein sequence ID" value="MDH8678932.1"/>
    <property type="molecule type" value="Genomic_DNA"/>
</dbReference>
<name>A0ABT6NEW7_9FIRM</name>
<proteinExistence type="predicted"/>
<organism evidence="1 2">
    <name type="scientific">Fusibacter bizertensis</name>
    <dbReference type="NCBI Taxonomy" id="1488331"/>
    <lineage>
        <taxon>Bacteria</taxon>
        <taxon>Bacillati</taxon>
        <taxon>Bacillota</taxon>
        <taxon>Clostridia</taxon>
        <taxon>Eubacteriales</taxon>
        <taxon>Eubacteriales Family XII. Incertae Sedis</taxon>
        <taxon>Fusibacter</taxon>
    </lineage>
</organism>
<keyword evidence="2" id="KW-1185">Reference proteome</keyword>
<gene>
    <name evidence="1" type="ORF">QE109_12270</name>
</gene>
<accession>A0ABT6NEW7</accession>
<evidence type="ECO:0000313" key="1">
    <source>
        <dbReference type="EMBL" id="MDH8678932.1"/>
    </source>
</evidence>
<dbReference type="RefSeq" id="WP_281094825.1">
    <property type="nucleotide sequence ID" value="NZ_JARYZI010000008.1"/>
</dbReference>
<evidence type="ECO:0000313" key="2">
    <source>
        <dbReference type="Proteomes" id="UP001158045"/>
    </source>
</evidence>
<reference evidence="1 2" key="1">
    <citation type="submission" date="2023-04" db="EMBL/GenBank/DDBJ databases">
        <title>Fusibacter bizertensis strain WBS, isolated from littoral bottom sediments of the Arctic seas - biochemical and genomic analysis.</title>
        <authorList>
            <person name="Brioukhanov A.L."/>
        </authorList>
    </citation>
    <scope>NUCLEOTIDE SEQUENCE [LARGE SCALE GENOMIC DNA]</scope>
    <source>
        <strain evidence="1 2">WBS</strain>
    </source>
</reference>
<dbReference type="Proteomes" id="UP001158045">
    <property type="component" value="Unassembled WGS sequence"/>
</dbReference>
<sequence length="249" mass="29115">MRKAFIVVLFVIAAFLFYSIATHESTPAQMETYRFDFNEMDKDFWLVSEWETFKRAYDLVKIEDGILKLSSDTTGVMPYLLSKPLELQSKDVLTIKRRVKISHGNDTFAGGLALYQTTDLDLVPDRTDGSWFTAIGDGIMLLEYSYDLQYESERPGRDVIRFLAADWEYNNNYQLITPIYDEWIDETLIFDMRSNQMIYKLNDKEYKLYSYKLDKSAVRIMMHPYGTGTGNSIDIDYVEVTIEDKSSRR</sequence>